<keyword evidence="8" id="KW-1185">Reference proteome</keyword>
<evidence type="ECO:0000256" key="4">
    <source>
        <dbReference type="SAM" id="MobiDB-lite"/>
    </source>
</evidence>
<dbReference type="PANTHER" id="PTHR15245">
    <property type="entry name" value="SYMPLEKIN-RELATED"/>
    <property type="match status" value="1"/>
</dbReference>
<feature type="region of interest" description="Disordered" evidence="4">
    <location>
        <begin position="1079"/>
        <end position="1118"/>
    </location>
</feature>
<dbReference type="PANTHER" id="PTHR15245:SF20">
    <property type="entry name" value="SYMPLEKIN"/>
    <property type="match status" value="1"/>
</dbReference>
<sequence length="1118" mass="122579">MSFQQVAGLLGNASQEANAETRVELLRQVQDLILHKNLTLLENFIEEVLNYIHDPQAVVKKFVLEFIEAASKTLPSILPRLIDHVHFAFFSCQIGILRRLIQTMPNLYRAAFYLTCSAVLVSPEVERAWTRVNALKSSILSLVYDKNEGVQMLVLKFAEMVVHVLSHHTRESERRNQTVNYQPPPLPSINVPMPAIDDEVCLDFVPPHHPLLRLEALREEGQRLFNLLVSITQSQTVSSTNLTVVVLSLSVVARQRPMFMPHVIATLLPLATREGLPKAFATAMVASVHKLLRNQLFNLLKHPASTEYHVDIADALYTLGAKRIEYEAYLRKQSGSSSGKRPLPPSMAPLSMYSDAAAATHAAKRARFDPTWPSQLSSLFGAFNAENLQQFPLRLVIDLVFQTMQTLPDSLAELEAPTPFAAAPFAAATTAAASAGLPSLGAESVKAEPTAVLDPVLIRQPALKPRRVAPFALKPSDPTPEQVQGLTKAIFARTLAIEASAASGGAASLRSSLLARLLSQPGNLASLLQLISPSDPTSAEAQEVLPLEQQLIDAMVEYIVENVRARMELAFGWLCHEYLGGGGPLAARLRGRLPVPLPRRYTRCLMALLHALREKLDVRDRLFTRIVIEAPAFTPEVLDLVLEYCTDSERSMLGLSTLHDLVLYRPPLRKVCLQKLLEFSRSDQLDLRRASIQHLVKLYASSTFAPVVEAFALESVAGLVKLEPRAVAMATDQDDGADTAQAPREISEEDVMTCTALLFALCAKSHSLLLEFAKIYAETSAQVKRPVLRQIEPLFKQIGMASPVVLQLLQSIPKGADTLVHRLLHVLADTAPPSRAIVAAVKEKYNTQELDAKFLIPILGGLDKTEILAVLPSLVALPPALSKDALGRLVASRHYTETGLLVLGSKVISPSDVMLALHLVDPQRDNVTLPAIVQATNFLFTFGNIYTQEVLASVLQQLVDMRPIPLLTMRTMLKAYDLCPGLLSFMVTLLLRLVVFKIWEDKHPRQLWDGFVLCCERLKPLSFQALVSLPPAQLETALTDKPSLREPLTQQVQSLPPQQKIRISTPVLAVLGLAPTQAPPAAHAPTPGVLIASSEVADASSEPSDPPPTSPQPMAMAT</sequence>
<evidence type="ECO:0000256" key="2">
    <source>
        <dbReference type="ARBA" id="ARBA00022664"/>
    </source>
</evidence>
<dbReference type="InterPro" id="IPR016024">
    <property type="entry name" value="ARM-type_fold"/>
</dbReference>
<gene>
    <name evidence="7" type="ORF">CAOG_002696</name>
</gene>
<dbReference type="GO" id="GO:0006397">
    <property type="term" value="P:mRNA processing"/>
    <property type="evidence" value="ECO:0007669"/>
    <property type="project" value="UniProtKB-KW"/>
</dbReference>
<dbReference type="EMBL" id="KE346362">
    <property type="protein sequence ID" value="KJE91571.1"/>
    <property type="molecule type" value="Genomic_DNA"/>
</dbReference>
<evidence type="ECO:0000313" key="8">
    <source>
        <dbReference type="Proteomes" id="UP000008743"/>
    </source>
</evidence>
<evidence type="ECO:0008006" key="9">
    <source>
        <dbReference type="Google" id="ProtNLM"/>
    </source>
</evidence>
<proteinExistence type="predicted"/>
<keyword evidence="3" id="KW-0539">Nucleus</keyword>
<evidence type="ECO:0000256" key="3">
    <source>
        <dbReference type="ARBA" id="ARBA00023242"/>
    </source>
</evidence>
<dbReference type="InterPro" id="IPR022075">
    <property type="entry name" value="Symplekin_C"/>
</dbReference>
<feature type="domain" description="Symplekin C-terminal" evidence="6">
    <location>
        <begin position="851"/>
        <end position="1039"/>
    </location>
</feature>
<feature type="domain" description="Symplekin/Pta1 N-terminal" evidence="5">
    <location>
        <begin position="96"/>
        <end position="329"/>
    </location>
</feature>
<dbReference type="GO" id="GO:0005847">
    <property type="term" value="C:mRNA cleavage and polyadenylation specificity factor complex"/>
    <property type="evidence" value="ECO:0007669"/>
    <property type="project" value="TreeGrafter"/>
</dbReference>
<dbReference type="eggNOG" id="KOG1895">
    <property type="taxonomic scope" value="Eukaryota"/>
</dbReference>
<reference evidence="8" key="1">
    <citation type="submission" date="2011-02" db="EMBL/GenBank/DDBJ databases">
        <title>The Genome Sequence of Capsaspora owczarzaki ATCC 30864.</title>
        <authorList>
            <person name="Russ C."/>
            <person name="Cuomo C."/>
            <person name="Burger G."/>
            <person name="Gray M.W."/>
            <person name="Holland P.W.H."/>
            <person name="King N."/>
            <person name="Lang F.B.F."/>
            <person name="Roger A.J."/>
            <person name="Ruiz-Trillo I."/>
            <person name="Young S.K."/>
            <person name="Zeng Q."/>
            <person name="Gargeya S."/>
            <person name="Alvarado L."/>
            <person name="Berlin A."/>
            <person name="Chapman S.B."/>
            <person name="Chen Z."/>
            <person name="Freedman E."/>
            <person name="Gellesch M."/>
            <person name="Goldberg J."/>
            <person name="Griggs A."/>
            <person name="Gujja S."/>
            <person name="Heilman E."/>
            <person name="Heiman D."/>
            <person name="Howarth C."/>
            <person name="Mehta T."/>
            <person name="Neiman D."/>
            <person name="Pearson M."/>
            <person name="Roberts A."/>
            <person name="Saif S."/>
            <person name="Shea T."/>
            <person name="Shenoy N."/>
            <person name="Sisk P."/>
            <person name="Stolte C."/>
            <person name="Sykes S."/>
            <person name="White J."/>
            <person name="Yandava C."/>
            <person name="Haas B."/>
            <person name="Nusbaum C."/>
            <person name="Birren B."/>
        </authorList>
    </citation>
    <scope>NUCLEOTIDE SEQUENCE</scope>
    <source>
        <strain evidence="8">ATCC 30864</strain>
    </source>
</reference>
<dbReference type="PhylomeDB" id="A0A0D2U945"/>
<evidence type="ECO:0000259" key="6">
    <source>
        <dbReference type="Pfam" id="PF12295"/>
    </source>
</evidence>
<dbReference type="Gene3D" id="1.25.10.10">
    <property type="entry name" value="Leucine-rich Repeat Variant"/>
    <property type="match status" value="1"/>
</dbReference>
<dbReference type="InterPro" id="IPR032460">
    <property type="entry name" value="Symplekin/Pta1_N"/>
</dbReference>
<keyword evidence="2" id="KW-0507">mRNA processing</keyword>
<dbReference type="OrthoDB" id="331600at2759"/>
<evidence type="ECO:0000259" key="5">
    <source>
        <dbReference type="Pfam" id="PF11935"/>
    </source>
</evidence>
<dbReference type="Pfam" id="PF12295">
    <property type="entry name" value="Symplekin_C"/>
    <property type="match status" value="1"/>
</dbReference>
<protein>
    <recommendedName>
        <fullName evidence="9">Symplekin</fullName>
    </recommendedName>
</protein>
<evidence type="ECO:0000256" key="1">
    <source>
        <dbReference type="ARBA" id="ARBA00004123"/>
    </source>
</evidence>
<dbReference type="InterPro" id="IPR021850">
    <property type="entry name" value="Symplekin/Pta1"/>
</dbReference>
<dbReference type="InterPro" id="IPR011989">
    <property type="entry name" value="ARM-like"/>
</dbReference>
<accession>A0A0D2U945</accession>
<dbReference type="InParanoid" id="A0A0D2U945"/>
<dbReference type="Proteomes" id="UP000008743">
    <property type="component" value="Unassembled WGS sequence"/>
</dbReference>
<name>A0A0D2U945_CAPO3</name>
<dbReference type="AlphaFoldDB" id="A0A0D2U945"/>
<dbReference type="STRING" id="595528.A0A0D2U945"/>
<organism evidence="7 8">
    <name type="scientific">Capsaspora owczarzaki (strain ATCC 30864)</name>
    <dbReference type="NCBI Taxonomy" id="595528"/>
    <lineage>
        <taxon>Eukaryota</taxon>
        <taxon>Filasterea</taxon>
        <taxon>Capsaspora</taxon>
    </lineage>
</organism>
<dbReference type="Pfam" id="PF11935">
    <property type="entry name" value="SYMPK_PTA1_N"/>
    <property type="match status" value="1"/>
</dbReference>
<dbReference type="SUPFAM" id="SSF48371">
    <property type="entry name" value="ARM repeat"/>
    <property type="match status" value="1"/>
</dbReference>
<evidence type="ECO:0000313" key="7">
    <source>
        <dbReference type="EMBL" id="KJE91571.1"/>
    </source>
</evidence>
<comment type="subcellular location">
    <subcellularLocation>
        <location evidence="1">Nucleus</location>
    </subcellularLocation>
</comment>